<proteinExistence type="predicted"/>
<evidence type="ECO:0000313" key="2">
    <source>
        <dbReference type="Proteomes" id="UP001165677"/>
    </source>
</evidence>
<dbReference type="PROSITE" id="PS51257">
    <property type="entry name" value="PROKAR_LIPOPROTEIN"/>
    <property type="match status" value="1"/>
</dbReference>
<dbReference type="RefSeq" id="WP_264369671.1">
    <property type="nucleotide sequence ID" value="NZ_JAPCIO010000009.1"/>
</dbReference>
<dbReference type="EMBL" id="JAPCIO010000009">
    <property type="protein sequence ID" value="MCW1148974.1"/>
    <property type="molecule type" value="Genomic_DNA"/>
</dbReference>
<comment type="caution">
    <text evidence="1">The sequence shown here is derived from an EMBL/GenBank/DDBJ whole genome shotgun (WGS) entry which is preliminary data.</text>
</comment>
<sequence length="284" mass="33714">MKYIILFTSLLLISCNQSKKTEKDFLKFSELIVTKLKNKKLENLDKMFYDIDVIKTINKTSDSLGFKNEVERKIFHSRYNYTRHASEYLKNISRKLTGEIKITNYYFENNNFHVIICSEISDKIEGTELILTEKNNKIVIDNYYSFTTGLNIKKNYIENAIYELNDRSLMDSNKILKQSLNLHKSGLNHQAYELIKQIPSEHSSLHNFLAARYKIMRSTIKDLNPEEVDEIYRELISNNFDNKGFRYNYTIEYLKVFRQDSIANIYKDSLFGIVKDQYFIKKLK</sequence>
<name>A0ABT3EKK3_9FLAO</name>
<dbReference type="Proteomes" id="UP001165677">
    <property type="component" value="Unassembled WGS sequence"/>
</dbReference>
<keyword evidence="2" id="KW-1185">Reference proteome</keyword>
<organism evidence="1 2">
    <name type="scientific">Flavobacterium lacisediminis</name>
    <dbReference type="NCBI Taxonomy" id="2989705"/>
    <lineage>
        <taxon>Bacteria</taxon>
        <taxon>Pseudomonadati</taxon>
        <taxon>Bacteroidota</taxon>
        <taxon>Flavobacteriia</taxon>
        <taxon>Flavobacteriales</taxon>
        <taxon>Flavobacteriaceae</taxon>
        <taxon>Flavobacterium</taxon>
    </lineage>
</organism>
<gene>
    <name evidence="1" type="ORF">OJ995_12155</name>
</gene>
<accession>A0ABT3EKK3</accession>
<protein>
    <submittedName>
        <fullName evidence="1">Uncharacterized protein</fullName>
    </submittedName>
</protein>
<reference evidence="1" key="1">
    <citation type="submission" date="2022-10" db="EMBL/GenBank/DDBJ databases">
        <title>Flavobacterium sp. nov., a bacterium isolated from lake sediment.</title>
        <authorList>
            <person name="Qu J.-H."/>
        </authorList>
    </citation>
    <scope>NUCLEOTIDE SEQUENCE</scope>
    <source>
        <strain evidence="1">TH16-21</strain>
    </source>
</reference>
<evidence type="ECO:0000313" key="1">
    <source>
        <dbReference type="EMBL" id="MCW1148974.1"/>
    </source>
</evidence>